<evidence type="ECO:0000313" key="2">
    <source>
        <dbReference type="Proteomes" id="UP000242561"/>
    </source>
</evidence>
<sequence length="62" mass="7433">MEMLREVEKFLRENDMPPTKFGRLVAHDPRLVLDMRMGREVRSAMQRKIRQFIDENCLKKAA</sequence>
<dbReference type="Proteomes" id="UP000242561">
    <property type="component" value="Chromosome"/>
</dbReference>
<protein>
    <submittedName>
        <fullName evidence="1">Uncharacterized protein</fullName>
    </submittedName>
</protein>
<reference evidence="1 2" key="1">
    <citation type="submission" date="2016-11" db="EMBL/GenBank/DDBJ databases">
        <title>Sphingorhabdus sp. LPB0140, isolated from marine environment.</title>
        <authorList>
            <person name="Kim E."/>
            <person name="Yi H."/>
        </authorList>
    </citation>
    <scope>NUCLEOTIDE SEQUENCE [LARGE SCALE GENOMIC DNA]</scope>
    <source>
        <strain evidence="1 2">LPB0140</strain>
    </source>
</reference>
<dbReference type="RefSeq" id="WP_072558799.1">
    <property type="nucleotide sequence ID" value="NZ_CP018154.1"/>
</dbReference>
<dbReference type="AlphaFoldDB" id="A0A1L3JAK5"/>
<accession>A0A1L3JAK5</accession>
<organism evidence="1 2">
    <name type="scientific">Sphingorhabdus lutea</name>
    <dbReference type="NCBI Taxonomy" id="1913578"/>
    <lineage>
        <taxon>Bacteria</taxon>
        <taxon>Pseudomonadati</taxon>
        <taxon>Pseudomonadota</taxon>
        <taxon>Alphaproteobacteria</taxon>
        <taxon>Sphingomonadales</taxon>
        <taxon>Sphingomonadaceae</taxon>
        <taxon>Sphingorhabdus</taxon>
    </lineage>
</organism>
<dbReference type="EMBL" id="CP018154">
    <property type="protein sequence ID" value="APG62149.1"/>
    <property type="molecule type" value="Genomic_DNA"/>
</dbReference>
<name>A0A1L3JAK5_9SPHN</name>
<dbReference type="STRING" id="1913578.LPB140_04260"/>
<evidence type="ECO:0000313" key="1">
    <source>
        <dbReference type="EMBL" id="APG62149.1"/>
    </source>
</evidence>
<gene>
    <name evidence="1" type="ORF">LPB140_04260</name>
</gene>
<dbReference type="OrthoDB" id="7376075at2"/>
<dbReference type="KEGG" id="sphl:LPB140_04260"/>
<proteinExistence type="predicted"/>
<keyword evidence="2" id="KW-1185">Reference proteome</keyword>